<evidence type="ECO:0000313" key="2">
    <source>
        <dbReference type="Proteomes" id="UP000630097"/>
    </source>
</evidence>
<protein>
    <recommendedName>
        <fullName evidence="3">FXSXX-COOH protein</fullName>
    </recommendedName>
</protein>
<dbReference type="EMBL" id="BONV01000037">
    <property type="protein sequence ID" value="GIG83318.1"/>
    <property type="molecule type" value="Genomic_DNA"/>
</dbReference>
<dbReference type="AlphaFoldDB" id="A0A8J3PYD9"/>
<sequence>MSEHVSLVDEELTTDLLDVSRWQLTELDTVDGSVLSVALQRIIGGEDFAPVAGFSAEI</sequence>
<keyword evidence="2" id="KW-1185">Reference proteome</keyword>
<dbReference type="Proteomes" id="UP000630097">
    <property type="component" value="Unassembled WGS sequence"/>
</dbReference>
<comment type="caution">
    <text evidence="1">The sequence shown here is derived from an EMBL/GenBank/DDBJ whole genome shotgun (WGS) entry which is preliminary data.</text>
</comment>
<proteinExistence type="predicted"/>
<evidence type="ECO:0000313" key="1">
    <source>
        <dbReference type="EMBL" id="GIG83318.1"/>
    </source>
</evidence>
<organism evidence="1 2">
    <name type="scientific">Planotetraspora kaengkrachanensis</name>
    <dbReference type="NCBI Taxonomy" id="575193"/>
    <lineage>
        <taxon>Bacteria</taxon>
        <taxon>Bacillati</taxon>
        <taxon>Actinomycetota</taxon>
        <taxon>Actinomycetes</taxon>
        <taxon>Streptosporangiales</taxon>
        <taxon>Streptosporangiaceae</taxon>
        <taxon>Planotetraspora</taxon>
    </lineage>
</organism>
<dbReference type="RefSeq" id="WP_203886632.1">
    <property type="nucleotide sequence ID" value="NZ_BAABHH010000026.1"/>
</dbReference>
<reference evidence="1 2" key="1">
    <citation type="submission" date="2021-01" db="EMBL/GenBank/DDBJ databases">
        <title>Whole genome shotgun sequence of Planotetraspora kaengkrachanensis NBRC 104272.</title>
        <authorList>
            <person name="Komaki H."/>
            <person name="Tamura T."/>
        </authorList>
    </citation>
    <scope>NUCLEOTIDE SEQUENCE [LARGE SCALE GENOMIC DNA]</scope>
    <source>
        <strain evidence="1 2">NBRC 104272</strain>
    </source>
</reference>
<name>A0A8J3PYD9_9ACTN</name>
<accession>A0A8J3PYD9</accession>
<evidence type="ECO:0008006" key="3">
    <source>
        <dbReference type="Google" id="ProtNLM"/>
    </source>
</evidence>
<gene>
    <name evidence="1" type="ORF">Pka01_64450</name>
</gene>